<evidence type="ECO:0000256" key="7">
    <source>
        <dbReference type="ARBA" id="ARBA00023012"/>
    </source>
</evidence>
<dbReference type="SMART" id="SM00387">
    <property type="entry name" value="HATPase_c"/>
    <property type="match status" value="1"/>
</dbReference>
<gene>
    <name evidence="10" type="ORF">PSAB_17140</name>
</gene>
<dbReference type="Pfam" id="PF02518">
    <property type="entry name" value="HATPase_c"/>
    <property type="match status" value="1"/>
</dbReference>
<feature type="transmembrane region" description="Helical" evidence="8">
    <location>
        <begin position="7"/>
        <end position="30"/>
    </location>
</feature>
<dbReference type="GO" id="GO:0005524">
    <property type="term" value="F:ATP binding"/>
    <property type="evidence" value="ECO:0007669"/>
    <property type="project" value="UniProtKB-KW"/>
</dbReference>
<comment type="catalytic activity">
    <reaction evidence="1">
        <text>ATP + protein L-histidine = ADP + protein N-phospho-L-histidine.</text>
        <dbReference type="EC" id="2.7.13.3"/>
    </reaction>
</comment>
<dbReference type="STRING" id="1268072.PSAB_17140"/>
<dbReference type="EC" id="2.7.13.3" evidence="2"/>
<dbReference type="PANTHER" id="PTHR34220">
    <property type="entry name" value="SENSOR HISTIDINE KINASE YPDA"/>
    <property type="match status" value="1"/>
</dbReference>
<feature type="transmembrane region" description="Helical" evidence="8">
    <location>
        <begin position="275"/>
        <end position="298"/>
    </location>
</feature>
<dbReference type="SUPFAM" id="SSF55874">
    <property type="entry name" value="ATPase domain of HSP90 chaperone/DNA topoisomerase II/histidine kinase"/>
    <property type="match status" value="1"/>
</dbReference>
<keyword evidence="8" id="KW-0472">Membrane</keyword>
<dbReference type="AlphaFoldDB" id="X5A1X3"/>
<dbReference type="InterPro" id="IPR003594">
    <property type="entry name" value="HATPase_dom"/>
</dbReference>
<feature type="domain" description="Histidine kinase" evidence="9">
    <location>
        <begin position="462"/>
        <end position="564"/>
    </location>
</feature>
<dbReference type="Gene3D" id="3.30.565.10">
    <property type="entry name" value="Histidine kinase-like ATPase, C-terminal domain"/>
    <property type="match status" value="1"/>
</dbReference>
<evidence type="ECO:0000256" key="5">
    <source>
        <dbReference type="ARBA" id="ARBA00022777"/>
    </source>
</evidence>
<dbReference type="KEGG" id="psab:PSAB_17140"/>
<dbReference type="InterPro" id="IPR036890">
    <property type="entry name" value="HATPase_C_sf"/>
</dbReference>
<name>X5A1X3_9BACL</name>
<evidence type="ECO:0000256" key="8">
    <source>
        <dbReference type="SAM" id="Phobius"/>
    </source>
</evidence>
<proteinExistence type="predicted"/>
<sequence length="569" mass="65656">MTLKRRIFLLFLFSSLAPFLSIFIISYYTIDSIFVNKIDNGIKSNLKQVTFSLQNSITNLNHITQQLSYGGTIGKQLDEVLQSNQNQFQRMESRNELMSELNVVTFTNPNIGLVLYYFQDSGESEFENFPVKDHFSPASLPVLSRSYGISYFGPHESMNQYDDQLVLSALRKVELPNRDDVYIYVESGLNLTQNILENDQYDGALSHLILDGSGQIAYSEISQIFGKGTEIPDLSSGQMEGEFHGYHWFRARSDQDWSVVSVITQSDYQHEKNQWLLQILLVALFFLALTLLLAWLLWKMVYRPLNLFHAEIHWMSQNPQLVKRQTYTRIPEFDLLLNEFSDMGKQIGFLFKEVEQKEKNRIDLEVEKLLYQINPHFLMNTLNTVHWLAVMNGQDEIDRLVQSLNKLLYYNLGKLGQVSTMREEIDALRQYLILQQIRYDFEFDVRISLDEKVLQIPVPRFILQPLVENSLYHGLSDEGYIQIEVKLDDDIQISIQDNGAGMSEETIQNLLNNRTVEQGKVGMGIGVNYVNRMLKAQYGNRAKLEIKSEMGKGTKVLLILPIAGEEVST</sequence>
<keyword evidence="3" id="KW-0808">Transferase</keyword>
<evidence type="ECO:0000256" key="6">
    <source>
        <dbReference type="ARBA" id="ARBA00022840"/>
    </source>
</evidence>
<reference evidence="10 11" key="1">
    <citation type="journal article" date="2014" name="PLoS Genet.">
        <title>Comparative Genomic Analysis of N2-Fixing and Non-N2-Fixing Paenibacillus spp.: Organization, Evolution and Expression of the Nitrogen Fixation Genes.</title>
        <authorList>
            <person name="Xie J.B."/>
            <person name="Du Z."/>
            <person name="Bai L."/>
            <person name="Tian C."/>
            <person name="Zhang Y."/>
            <person name="Xie J.Y."/>
            <person name="Wang T."/>
            <person name="Liu X."/>
            <person name="Chen X."/>
            <person name="Cheng Q."/>
            <person name="Chen S."/>
            <person name="Li J."/>
        </authorList>
    </citation>
    <scope>NUCLEOTIDE SEQUENCE [LARGE SCALE GENOMIC DNA]</scope>
    <source>
        <strain evidence="10 11">T27</strain>
    </source>
</reference>
<evidence type="ECO:0000313" key="11">
    <source>
        <dbReference type="Proteomes" id="UP000019772"/>
    </source>
</evidence>
<dbReference type="HOGENOM" id="CLU_020473_6_0_9"/>
<keyword evidence="4" id="KW-0547">Nucleotide-binding</keyword>
<accession>X5A1X3</accession>
<dbReference type="InterPro" id="IPR050640">
    <property type="entry name" value="Bact_2-comp_sensor_kinase"/>
</dbReference>
<dbReference type="InterPro" id="IPR005467">
    <property type="entry name" value="His_kinase_dom"/>
</dbReference>
<keyword evidence="5 10" id="KW-0418">Kinase</keyword>
<dbReference type="PANTHER" id="PTHR34220:SF7">
    <property type="entry name" value="SENSOR HISTIDINE KINASE YPDA"/>
    <property type="match status" value="1"/>
</dbReference>
<dbReference type="RefSeq" id="WP_025335816.1">
    <property type="nucleotide sequence ID" value="NZ_CP004078.1"/>
</dbReference>
<keyword evidence="8" id="KW-0812">Transmembrane</keyword>
<organism evidence="10 11">
    <name type="scientific">Paenibacillus sabinae T27</name>
    <dbReference type="NCBI Taxonomy" id="1268072"/>
    <lineage>
        <taxon>Bacteria</taxon>
        <taxon>Bacillati</taxon>
        <taxon>Bacillota</taxon>
        <taxon>Bacilli</taxon>
        <taxon>Bacillales</taxon>
        <taxon>Paenibacillaceae</taxon>
        <taxon>Paenibacillus</taxon>
    </lineage>
</organism>
<keyword evidence="7" id="KW-0902">Two-component regulatory system</keyword>
<evidence type="ECO:0000256" key="4">
    <source>
        <dbReference type="ARBA" id="ARBA00022741"/>
    </source>
</evidence>
<dbReference type="Proteomes" id="UP000019772">
    <property type="component" value="Chromosome"/>
</dbReference>
<keyword evidence="11" id="KW-1185">Reference proteome</keyword>
<dbReference type="Pfam" id="PF06580">
    <property type="entry name" value="His_kinase"/>
    <property type="match status" value="1"/>
</dbReference>
<evidence type="ECO:0000256" key="3">
    <source>
        <dbReference type="ARBA" id="ARBA00022679"/>
    </source>
</evidence>
<dbReference type="PROSITE" id="PS50109">
    <property type="entry name" value="HIS_KIN"/>
    <property type="match status" value="1"/>
</dbReference>
<dbReference type="GO" id="GO:0000155">
    <property type="term" value="F:phosphorelay sensor kinase activity"/>
    <property type="evidence" value="ECO:0007669"/>
    <property type="project" value="InterPro"/>
</dbReference>
<dbReference type="EMBL" id="CP004078">
    <property type="protein sequence ID" value="AHV98328.1"/>
    <property type="molecule type" value="Genomic_DNA"/>
</dbReference>
<dbReference type="eggNOG" id="COG2972">
    <property type="taxonomic scope" value="Bacteria"/>
</dbReference>
<dbReference type="OrthoDB" id="9776552at2"/>
<dbReference type="PATRIC" id="fig|1268072.3.peg.3533"/>
<evidence type="ECO:0000259" key="9">
    <source>
        <dbReference type="PROSITE" id="PS50109"/>
    </source>
</evidence>
<evidence type="ECO:0000313" key="10">
    <source>
        <dbReference type="EMBL" id="AHV98328.1"/>
    </source>
</evidence>
<keyword evidence="6" id="KW-0067">ATP-binding</keyword>
<protein>
    <recommendedName>
        <fullName evidence="2">histidine kinase</fullName>
        <ecNumber evidence="2">2.7.13.3</ecNumber>
    </recommendedName>
</protein>
<evidence type="ECO:0000256" key="1">
    <source>
        <dbReference type="ARBA" id="ARBA00000085"/>
    </source>
</evidence>
<dbReference type="InterPro" id="IPR010559">
    <property type="entry name" value="Sig_transdc_His_kin_internal"/>
</dbReference>
<keyword evidence="8" id="KW-1133">Transmembrane helix</keyword>
<dbReference type="InterPro" id="IPR004358">
    <property type="entry name" value="Sig_transdc_His_kin-like_C"/>
</dbReference>
<dbReference type="PRINTS" id="PR00344">
    <property type="entry name" value="BCTRLSENSOR"/>
</dbReference>
<dbReference type="GO" id="GO:0016020">
    <property type="term" value="C:membrane"/>
    <property type="evidence" value="ECO:0007669"/>
    <property type="project" value="InterPro"/>
</dbReference>
<evidence type="ECO:0000256" key="2">
    <source>
        <dbReference type="ARBA" id="ARBA00012438"/>
    </source>
</evidence>